<comment type="caution">
    <text evidence="2">The sequence shown here is derived from an EMBL/GenBank/DDBJ whole genome shotgun (WGS) entry which is preliminary data.</text>
</comment>
<dbReference type="RefSeq" id="WP_127737859.1">
    <property type="nucleotide sequence ID" value="NZ_CAJCKN010000058.1"/>
</dbReference>
<proteinExistence type="predicted"/>
<dbReference type="AlphaFoldDB" id="A0A3S2UBW8"/>
<reference evidence="2 3" key="1">
    <citation type="submission" date="2019-01" db="EMBL/GenBank/DDBJ databases">
        <title>Bacillus sp. M5HDSG1-1, whole genome shotgun sequence.</title>
        <authorList>
            <person name="Tuo L."/>
        </authorList>
    </citation>
    <scope>NUCLEOTIDE SEQUENCE [LARGE SCALE GENOMIC DNA]</scope>
    <source>
        <strain evidence="2 3">M5HDSG1-1</strain>
    </source>
</reference>
<evidence type="ECO:0000256" key="1">
    <source>
        <dbReference type="SAM" id="SignalP"/>
    </source>
</evidence>
<accession>A0A3S2UBW8</accession>
<keyword evidence="3" id="KW-1185">Reference proteome</keyword>
<dbReference type="Proteomes" id="UP000288024">
    <property type="component" value="Unassembled WGS sequence"/>
</dbReference>
<name>A0A3S2UBW8_9BACI</name>
<gene>
    <name evidence="2" type="ORF">EM808_09160</name>
</gene>
<keyword evidence="1" id="KW-0732">Signal</keyword>
<organism evidence="2 3">
    <name type="scientific">Niallia taxi</name>
    <dbReference type="NCBI Taxonomy" id="2499688"/>
    <lineage>
        <taxon>Bacteria</taxon>
        <taxon>Bacillati</taxon>
        <taxon>Bacillota</taxon>
        <taxon>Bacilli</taxon>
        <taxon>Bacillales</taxon>
        <taxon>Bacillaceae</taxon>
        <taxon>Niallia</taxon>
    </lineage>
</organism>
<protein>
    <submittedName>
        <fullName evidence="2">SH3 domain-containing protein</fullName>
    </submittedName>
</protein>
<evidence type="ECO:0000313" key="3">
    <source>
        <dbReference type="Proteomes" id="UP000288024"/>
    </source>
</evidence>
<feature type="chain" id="PRO_5018576000" evidence="1">
    <location>
        <begin position="33"/>
        <end position="289"/>
    </location>
</feature>
<dbReference type="Gene3D" id="2.30.30.40">
    <property type="entry name" value="SH3 Domains"/>
    <property type="match status" value="2"/>
</dbReference>
<feature type="signal peptide" evidence="1">
    <location>
        <begin position="1"/>
        <end position="32"/>
    </location>
</feature>
<evidence type="ECO:0000313" key="2">
    <source>
        <dbReference type="EMBL" id="RVT65641.1"/>
    </source>
</evidence>
<sequence>MKKLFKKISFFIVLALAVNLLFQTGFTKTANAATSYTYYIKSTANLYSSTKSNAKKIKSIPVNTKLTTASAKKDKMYKVKFDGKTGYVYASKLSTKLTNVTLYTKDNANLYDNTSKKQKKLISVPVNAKLTTQSVIGSKMYKVSYEGKTGYIYASKLATKKVSKVPFGKTVRIGNFTVKIDKPINEYGESYLFDGNNSYIALPLTITNYGARDYVGWVTEGYVNNKYYDVFDNWYFAVDYEDEELDGSEMLSKGKNLKGYITLKMSKGKNLEFVYTDGYDNFITFYGKN</sequence>
<dbReference type="EMBL" id="RZTZ01000002">
    <property type="protein sequence ID" value="RVT65641.1"/>
    <property type="molecule type" value="Genomic_DNA"/>
</dbReference>